<dbReference type="OrthoDB" id="9810084at2"/>
<dbReference type="AlphaFoldDB" id="A0A1M6UDE6"/>
<sequence>MTKKIYSIGYEKKDLNEFINILKSRDINVLLDVREIPWSRKKGFSKNQLNEVLKAHGITYIHAQFAGNPSYIRKTASSRKECLDRYRDFIKDNYSIIYKLIDEITTIVHQNKNAIVCIMCYESNHKECHRDILLSELLKTKKVDDLQIIHL</sequence>
<dbReference type="PIRSF" id="PIRSF024492">
    <property type="entry name" value="UCP024492"/>
    <property type="match status" value="1"/>
</dbReference>
<proteinExistence type="predicted"/>
<dbReference type="InterPro" id="IPR007438">
    <property type="entry name" value="DUF488"/>
</dbReference>
<accession>A0A1M6UDE6</accession>
<evidence type="ECO:0008006" key="3">
    <source>
        <dbReference type="Google" id="ProtNLM"/>
    </source>
</evidence>
<dbReference type="EMBL" id="FRAU01000005">
    <property type="protein sequence ID" value="SHK67255.1"/>
    <property type="molecule type" value="Genomic_DNA"/>
</dbReference>
<dbReference type="PANTHER" id="PTHR39337:SF1">
    <property type="entry name" value="BLR5642 PROTEIN"/>
    <property type="match status" value="1"/>
</dbReference>
<dbReference type="Proteomes" id="UP000185812">
    <property type="component" value="Unassembled WGS sequence"/>
</dbReference>
<gene>
    <name evidence="1" type="ORF">SAMN04488087_1659</name>
</gene>
<name>A0A1M6UDE6_9BACT</name>
<protein>
    <recommendedName>
        <fullName evidence="3">DUF488 domain-containing protein</fullName>
    </recommendedName>
</protein>
<evidence type="ECO:0000313" key="2">
    <source>
        <dbReference type="Proteomes" id="UP000185812"/>
    </source>
</evidence>
<keyword evidence="2" id="KW-1185">Reference proteome</keyword>
<dbReference type="STRING" id="633813.SAMN04488087_1659"/>
<dbReference type="Pfam" id="PF04343">
    <property type="entry name" value="DUF488"/>
    <property type="match status" value="1"/>
</dbReference>
<organism evidence="1 2">
    <name type="scientific">Rhodothermus profundi</name>
    <dbReference type="NCBI Taxonomy" id="633813"/>
    <lineage>
        <taxon>Bacteria</taxon>
        <taxon>Pseudomonadati</taxon>
        <taxon>Rhodothermota</taxon>
        <taxon>Rhodothermia</taxon>
        <taxon>Rhodothermales</taxon>
        <taxon>Rhodothermaceae</taxon>
        <taxon>Rhodothermus</taxon>
    </lineage>
</organism>
<dbReference type="InterPro" id="IPR014519">
    <property type="entry name" value="UCP024492"/>
</dbReference>
<reference evidence="2" key="1">
    <citation type="submission" date="2016-11" db="EMBL/GenBank/DDBJ databases">
        <authorList>
            <person name="Varghese N."/>
            <person name="Submissions S."/>
        </authorList>
    </citation>
    <scope>NUCLEOTIDE SEQUENCE [LARGE SCALE GENOMIC DNA]</scope>
    <source>
        <strain evidence="2">DSM 22212</strain>
    </source>
</reference>
<dbReference type="RefSeq" id="WP_072715506.1">
    <property type="nucleotide sequence ID" value="NZ_FRAU01000005.1"/>
</dbReference>
<evidence type="ECO:0000313" key="1">
    <source>
        <dbReference type="EMBL" id="SHK67255.1"/>
    </source>
</evidence>
<dbReference type="PANTHER" id="PTHR39337">
    <property type="entry name" value="BLR5642 PROTEIN"/>
    <property type="match status" value="1"/>
</dbReference>